<dbReference type="RefSeq" id="WP_180284464.1">
    <property type="nucleotide sequence ID" value="NZ_JABFDB010000021.1"/>
</dbReference>
<comment type="caution">
    <text evidence="2">The sequence shown here is derived from an EMBL/GenBank/DDBJ whole genome shotgun (WGS) entry which is preliminary data.</text>
</comment>
<evidence type="ECO:0000313" key="2">
    <source>
        <dbReference type="EMBL" id="NYZ22688.1"/>
    </source>
</evidence>
<reference evidence="2 3" key="1">
    <citation type="submission" date="2020-05" db="EMBL/GenBank/DDBJ databases">
        <title>Azospirillum oleiclasticum sp. nov, a nitrogen-fixing and heavy crude oil-emulsifying bacterium isolated from the crude oil of Yumen Oilfield.</title>
        <authorList>
            <person name="Wu D."/>
            <person name="Cai M."/>
            <person name="Zhang X."/>
        </authorList>
    </citation>
    <scope>NUCLEOTIDE SEQUENCE [LARGE SCALE GENOMIC DNA]</scope>
    <source>
        <strain evidence="2 3">ROY-1-1-2</strain>
    </source>
</reference>
<feature type="transmembrane region" description="Helical" evidence="1">
    <location>
        <begin position="234"/>
        <end position="256"/>
    </location>
</feature>
<evidence type="ECO:0000256" key="1">
    <source>
        <dbReference type="SAM" id="Phobius"/>
    </source>
</evidence>
<gene>
    <name evidence="2" type="ORF">HND93_23500</name>
</gene>
<feature type="transmembrane region" description="Helical" evidence="1">
    <location>
        <begin position="318"/>
        <end position="343"/>
    </location>
</feature>
<name>A0ABX2THP7_9PROT</name>
<feature type="transmembrane region" description="Helical" evidence="1">
    <location>
        <begin position="58"/>
        <end position="80"/>
    </location>
</feature>
<organism evidence="2 3">
    <name type="scientific">Azospirillum oleiclasticum</name>
    <dbReference type="NCBI Taxonomy" id="2735135"/>
    <lineage>
        <taxon>Bacteria</taxon>
        <taxon>Pseudomonadati</taxon>
        <taxon>Pseudomonadota</taxon>
        <taxon>Alphaproteobacteria</taxon>
        <taxon>Rhodospirillales</taxon>
        <taxon>Azospirillaceae</taxon>
        <taxon>Azospirillum</taxon>
    </lineage>
</organism>
<feature type="transmembrane region" description="Helical" evidence="1">
    <location>
        <begin position="277"/>
        <end position="298"/>
    </location>
</feature>
<dbReference type="Proteomes" id="UP000584642">
    <property type="component" value="Unassembled WGS sequence"/>
</dbReference>
<evidence type="ECO:0000313" key="3">
    <source>
        <dbReference type="Proteomes" id="UP000584642"/>
    </source>
</evidence>
<protein>
    <recommendedName>
        <fullName evidence="4">O-antigen ligase domain-containing protein</fullName>
    </recommendedName>
</protein>
<keyword evidence="1" id="KW-0812">Transmembrane</keyword>
<proteinExistence type="predicted"/>
<feature type="transmembrane region" description="Helical" evidence="1">
    <location>
        <begin position="156"/>
        <end position="177"/>
    </location>
</feature>
<feature type="transmembrane region" description="Helical" evidence="1">
    <location>
        <begin position="183"/>
        <end position="203"/>
    </location>
</feature>
<feature type="transmembrane region" description="Helical" evidence="1">
    <location>
        <begin position="210"/>
        <end position="228"/>
    </location>
</feature>
<sequence length="395" mass="41139">MRIGALCGAVGLYGALGAPAPPSLRWIELGIAVLLLVAVGLRQPLLAAAGSGFRDGPAWAMAGTLALLWLTWVPLLRGVWQGWEPTDILRDVVPLFFLFLPLLLVPILSREGDGAAEALCGALMLAGLLFALRWWRQQGWEFGAFGERTLGDGRTYLLNAPAVLVAAIGLPALSLRLAGRGGAASWAVAIAAGLAGAVCLTALAGAAHRLALGIAMVALLAICSIQAARAPRVSAVLVLLACALLVAFHEVAVGTLDRLIEKTRLAGANARVEEAEAVLRVVSASLPSLLFGEGWGALLANPAVGEWRVSYSHTFLTYVLLKTGVLGLAAFAGWAGAMAWLAWRLLRNDPVLALVCLPPLLVPFGLHTSFKYLDTGLLLAVVAAAGCRNAGPAAR</sequence>
<evidence type="ECO:0008006" key="4">
    <source>
        <dbReference type="Google" id="ProtNLM"/>
    </source>
</evidence>
<keyword evidence="1" id="KW-1133">Transmembrane helix</keyword>
<feature type="transmembrane region" description="Helical" evidence="1">
    <location>
        <begin position="115"/>
        <end position="135"/>
    </location>
</feature>
<dbReference type="EMBL" id="JABFDB010000021">
    <property type="protein sequence ID" value="NYZ22688.1"/>
    <property type="molecule type" value="Genomic_DNA"/>
</dbReference>
<accession>A0ABX2THP7</accession>
<feature type="transmembrane region" description="Helical" evidence="1">
    <location>
        <begin position="92"/>
        <end position="109"/>
    </location>
</feature>
<keyword evidence="1" id="KW-0472">Membrane</keyword>
<keyword evidence="3" id="KW-1185">Reference proteome</keyword>